<protein>
    <recommendedName>
        <fullName evidence="2">DUF7426 domain-containing protein</fullName>
    </recommendedName>
</protein>
<feature type="region of interest" description="Disordered" evidence="1">
    <location>
        <begin position="104"/>
        <end position="130"/>
    </location>
</feature>
<reference evidence="3" key="1">
    <citation type="submission" date="2024-05" db="EMBL/GenBank/DDBJ databases">
        <authorList>
            <person name="Yu L."/>
        </authorList>
    </citation>
    <scope>NUCLEOTIDE SEQUENCE</scope>
    <source>
        <strain evidence="3">G08B096</strain>
    </source>
</reference>
<evidence type="ECO:0000256" key="1">
    <source>
        <dbReference type="SAM" id="MobiDB-lite"/>
    </source>
</evidence>
<dbReference type="EMBL" id="CP158374">
    <property type="protein sequence ID" value="XBX81240.1"/>
    <property type="molecule type" value="Genomic_DNA"/>
</dbReference>
<dbReference type="RefSeq" id="WP_350347262.1">
    <property type="nucleotide sequence ID" value="NZ_CP158374.1"/>
</dbReference>
<feature type="domain" description="DUF7426" evidence="2">
    <location>
        <begin position="5"/>
        <end position="124"/>
    </location>
</feature>
<name>A0AAU7W5H3_9MICO</name>
<evidence type="ECO:0000313" key="3">
    <source>
        <dbReference type="EMBL" id="XBX81240.1"/>
    </source>
</evidence>
<dbReference type="Pfam" id="PF24201">
    <property type="entry name" value="DUF7426"/>
    <property type="match status" value="1"/>
</dbReference>
<evidence type="ECO:0000259" key="2">
    <source>
        <dbReference type="Pfam" id="PF24201"/>
    </source>
</evidence>
<dbReference type="AlphaFoldDB" id="A0AAU7W5H3"/>
<organism evidence="3">
    <name type="scientific">Agromyces sp. G08B096</name>
    <dbReference type="NCBI Taxonomy" id="3156399"/>
    <lineage>
        <taxon>Bacteria</taxon>
        <taxon>Bacillati</taxon>
        <taxon>Actinomycetota</taxon>
        <taxon>Actinomycetes</taxon>
        <taxon>Micrococcales</taxon>
        <taxon>Microbacteriaceae</taxon>
        <taxon>Agromyces</taxon>
    </lineage>
</organism>
<sequence>MTQLREYTEFSDGPLQFPIRGKVYTAPEIDIPTGMRLNGIVEGTADQDMNSVELGQLILGPVWDEMIADGVPLAAATRAVSVAMADFLYGREYAQAYWETGNDPKALEKRLAPNRASRRSTSTGGARKTR</sequence>
<accession>A0AAU7W5H3</accession>
<gene>
    <name evidence="3" type="ORF">ABIQ69_11535</name>
</gene>
<proteinExistence type="predicted"/>
<dbReference type="InterPro" id="IPR055849">
    <property type="entry name" value="DUF7426"/>
</dbReference>